<dbReference type="RefSeq" id="WP_013421895.1">
    <property type="nucleotide sequence ID" value="NC_014666.1"/>
</dbReference>
<accession>E3ITL6</accession>
<keyword evidence="3" id="KW-1185">Reference proteome</keyword>
<keyword evidence="1" id="KW-0472">Membrane</keyword>
<evidence type="ECO:0000313" key="3">
    <source>
        <dbReference type="Proteomes" id="UP000002484"/>
    </source>
</evidence>
<protein>
    <recommendedName>
        <fullName evidence="4">DUF4245 domain-containing protein</fullName>
    </recommendedName>
</protein>
<feature type="transmembrane region" description="Helical" evidence="1">
    <location>
        <begin position="12"/>
        <end position="32"/>
    </location>
</feature>
<name>E3ITL6_PSEI1</name>
<keyword evidence="1" id="KW-1133">Transmembrane helix</keyword>
<organism evidence="2 3">
    <name type="scientific">Pseudofrankia inefficax (strain DSM 45817 / CECT 9037 / DDB 130130 / EuI1c)</name>
    <name type="common">Frankia inefficax</name>
    <dbReference type="NCBI Taxonomy" id="298654"/>
    <lineage>
        <taxon>Bacteria</taxon>
        <taxon>Bacillati</taxon>
        <taxon>Actinomycetota</taxon>
        <taxon>Actinomycetes</taxon>
        <taxon>Frankiales</taxon>
        <taxon>Frankiaceae</taxon>
        <taxon>Pseudofrankia</taxon>
    </lineage>
</organism>
<dbReference type="KEGG" id="fri:FraEuI1c_0695"/>
<dbReference type="Pfam" id="PF14030">
    <property type="entry name" value="DUF4245"/>
    <property type="match status" value="1"/>
</dbReference>
<dbReference type="EMBL" id="CP002299">
    <property type="protein sequence ID" value="ADP78773.1"/>
    <property type="molecule type" value="Genomic_DNA"/>
</dbReference>
<dbReference type="InterPro" id="IPR025339">
    <property type="entry name" value="DUF4245"/>
</dbReference>
<dbReference type="HOGENOM" id="CLU_095244_2_0_11"/>
<dbReference type="Proteomes" id="UP000002484">
    <property type="component" value="Chromosome"/>
</dbReference>
<dbReference type="STRING" id="298654.FraEuI1c_0695"/>
<evidence type="ECO:0008006" key="4">
    <source>
        <dbReference type="Google" id="ProtNLM"/>
    </source>
</evidence>
<reference evidence="2 3" key="1">
    <citation type="submission" date="2010-10" db="EMBL/GenBank/DDBJ databases">
        <title>Complete sequence of Frankia sp. EuI1c.</title>
        <authorList>
            <consortium name="US DOE Joint Genome Institute"/>
            <person name="Lucas S."/>
            <person name="Copeland A."/>
            <person name="Lapidus A."/>
            <person name="Cheng J.-F."/>
            <person name="Bruce D."/>
            <person name="Goodwin L."/>
            <person name="Pitluck S."/>
            <person name="Chertkov O."/>
            <person name="Detter J.C."/>
            <person name="Han C."/>
            <person name="Tapia R."/>
            <person name="Land M."/>
            <person name="Hauser L."/>
            <person name="Jeffries C."/>
            <person name="Kyrpides N."/>
            <person name="Ivanova N."/>
            <person name="Mikhailova N."/>
            <person name="Beauchemin N."/>
            <person name="Sen A."/>
            <person name="Sur S.A."/>
            <person name="Gtari M."/>
            <person name="Wall L."/>
            <person name="Tisa L."/>
            <person name="Woyke T."/>
        </authorList>
    </citation>
    <scope>NUCLEOTIDE SEQUENCE [LARGE SCALE GENOMIC DNA]</scope>
    <source>
        <strain evidence="3">DSM 45817 / CECT 9037 / EuI1c</strain>
    </source>
</reference>
<evidence type="ECO:0000256" key="1">
    <source>
        <dbReference type="SAM" id="Phobius"/>
    </source>
</evidence>
<keyword evidence="1" id="KW-0812">Transmembrane</keyword>
<dbReference type="InParanoid" id="E3ITL6"/>
<sequence length="192" mass="20280">MARARGQETVRDMVLSLAVVMAGVLLFFLFVMPRGNGQQVKVVSDATTSVQSFARQAPYPVLAPTGLGQNLWKPTSLRMQVPGSVAGQAHQAMLTIGYVIDRKNDQTFARYEVTNDPNAVQQVLGNRPVTGTTTLGGQPWELRPDNDGHLALTRVVGAATIIVDDGAGAGGADRADLEALAASLRPVQAATS</sequence>
<gene>
    <name evidence="2" type="ordered locus">FraEuI1c_0695</name>
</gene>
<dbReference type="AlphaFoldDB" id="E3ITL6"/>
<dbReference type="OrthoDB" id="5146801at2"/>
<evidence type="ECO:0000313" key="2">
    <source>
        <dbReference type="EMBL" id="ADP78773.1"/>
    </source>
</evidence>
<dbReference type="eggNOG" id="ENOG5033C4E">
    <property type="taxonomic scope" value="Bacteria"/>
</dbReference>
<proteinExistence type="predicted"/>